<evidence type="ECO:0000256" key="2">
    <source>
        <dbReference type="SAM" id="SignalP"/>
    </source>
</evidence>
<proteinExistence type="predicted"/>
<name>A0A5C6VGA1_9BURK</name>
<feature type="signal peptide" evidence="2">
    <location>
        <begin position="1"/>
        <end position="31"/>
    </location>
</feature>
<evidence type="ECO:0000259" key="3">
    <source>
        <dbReference type="Pfam" id="PF03713"/>
    </source>
</evidence>
<dbReference type="PANTHER" id="PTHR36933:SF1">
    <property type="entry name" value="SLL0788 PROTEIN"/>
    <property type="match status" value="1"/>
</dbReference>
<reference evidence="5 6" key="1">
    <citation type="journal article" date="2018" name="Int. J. Syst. Evol. Microbiol.">
        <title>Paraburkholderia azotifigens sp. nov., a nitrogen-fixing bacterium isolated from paddy soil.</title>
        <authorList>
            <person name="Choi G.M."/>
            <person name="Im W.T."/>
        </authorList>
    </citation>
    <scope>NUCLEOTIDE SEQUENCE [LARGE SCALE GENOMIC DNA]</scope>
    <source>
        <strain evidence="5 6">NF 2-5-3</strain>
    </source>
</reference>
<dbReference type="PANTHER" id="PTHR36933">
    <property type="entry name" value="SLL0788 PROTEIN"/>
    <property type="match status" value="1"/>
</dbReference>
<dbReference type="RefSeq" id="WP_028366741.1">
    <property type="nucleotide sequence ID" value="NZ_JAZHFZ010000005.1"/>
</dbReference>
<dbReference type="InterPro" id="IPR005183">
    <property type="entry name" value="DUF305_CopM-like"/>
</dbReference>
<feature type="region of interest" description="Disordered" evidence="1">
    <location>
        <begin position="126"/>
        <end position="166"/>
    </location>
</feature>
<dbReference type="Proteomes" id="UP001481677">
    <property type="component" value="Unassembled WGS sequence"/>
</dbReference>
<evidence type="ECO:0000313" key="4">
    <source>
        <dbReference type="EMBL" id="MEM5340660.1"/>
    </source>
</evidence>
<keyword evidence="7" id="KW-1185">Reference proteome</keyword>
<sequence length="166" mass="17726">MRTSSLRAVPALLNAIVALAISAPCNSPAFAAGPQPSATSDEAPFLAENDAAMTRMMDGMSTKPTGDVDRDFVATMVPHHQGAIDMAQAELRYGRNEQLRRIAQEIVVEQQQEIVAMHVALGLPLPAPAPARDQQKPASMPAAPRHATPGHGMQMNMPNPMQGEQQ</sequence>
<comment type="caution">
    <text evidence="5">The sequence shown here is derived from an EMBL/GenBank/DDBJ whole genome shotgun (WGS) entry which is preliminary data.</text>
</comment>
<gene>
    <name evidence="5" type="ORF">FRZ40_25655</name>
    <name evidence="4" type="ORF">V4C56_13655</name>
</gene>
<dbReference type="Proteomes" id="UP000321776">
    <property type="component" value="Unassembled WGS sequence"/>
</dbReference>
<dbReference type="Pfam" id="PF03713">
    <property type="entry name" value="DUF305"/>
    <property type="match status" value="1"/>
</dbReference>
<feature type="compositionally biased region" description="Polar residues" evidence="1">
    <location>
        <begin position="156"/>
        <end position="166"/>
    </location>
</feature>
<evidence type="ECO:0000313" key="5">
    <source>
        <dbReference type="EMBL" id="TXC83744.1"/>
    </source>
</evidence>
<accession>A0A5C6VGA1</accession>
<feature type="domain" description="DUF305" evidence="3">
    <location>
        <begin position="50"/>
        <end position="118"/>
    </location>
</feature>
<dbReference type="AlphaFoldDB" id="A0A5C6VGA1"/>
<dbReference type="EMBL" id="VOQS01000003">
    <property type="protein sequence ID" value="TXC83744.1"/>
    <property type="molecule type" value="Genomic_DNA"/>
</dbReference>
<reference evidence="4 7" key="3">
    <citation type="submission" date="2024-01" db="EMBL/GenBank/DDBJ databases">
        <title>The diversity of rhizobia nodulating Mimosa spp. in eleven states of Brazil covering several biomes is determined by host plant, location, and edaphic factors.</title>
        <authorList>
            <person name="Rouws L."/>
            <person name="Barauna A."/>
            <person name="Beukes C."/>
            <person name="De Faria S.M."/>
            <person name="Gross E."/>
            <person name="Dos Reis Junior F.B."/>
            <person name="Simon M."/>
            <person name="Maluk M."/>
            <person name="Odee D.W."/>
            <person name="Kenicer G."/>
            <person name="Young J.P.W."/>
            <person name="Reis V.M."/>
            <person name="Zilli J."/>
            <person name="James E.K."/>
        </authorList>
    </citation>
    <scope>NUCLEOTIDE SEQUENCE [LARGE SCALE GENOMIC DNA]</scope>
    <source>
        <strain evidence="4 7">JPY530</strain>
    </source>
</reference>
<dbReference type="EMBL" id="JAZHGA010000008">
    <property type="protein sequence ID" value="MEM5340660.1"/>
    <property type="molecule type" value="Genomic_DNA"/>
</dbReference>
<keyword evidence="2" id="KW-0732">Signal</keyword>
<organism evidence="5 6">
    <name type="scientific">Paraburkholderia azotifigens</name>
    <dbReference type="NCBI Taxonomy" id="2057004"/>
    <lineage>
        <taxon>Bacteria</taxon>
        <taxon>Pseudomonadati</taxon>
        <taxon>Pseudomonadota</taxon>
        <taxon>Betaproteobacteria</taxon>
        <taxon>Burkholderiales</taxon>
        <taxon>Burkholderiaceae</taxon>
        <taxon>Paraburkholderia</taxon>
    </lineage>
</organism>
<evidence type="ECO:0000256" key="1">
    <source>
        <dbReference type="SAM" id="MobiDB-lite"/>
    </source>
</evidence>
<dbReference type="InterPro" id="IPR012347">
    <property type="entry name" value="Ferritin-like"/>
</dbReference>
<protein>
    <submittedName>
        <fullName evidence="5">DUF305 domain-containing protein</fullName>
    </submittedName>
</protein>
<dbReference type="Gene3D" id="1.20.1260.10">
    <property type="match status" value="1"/>
</dbReference>
<evidence type="ECO:0000313" key="6">
    <source>
        <dbReference type="Proteomes" id="UP000321776"/>
    </source>
</evidence>
<feature type="chain" id="PRO_5022944637" evidence="2">
    <location>
        <begin position="32"/>
        <end position="166"/>
    </location>
</feature>
<reference evidence="5" key="2">
    <citation type="submission" date="2019-08" db="EMBL/GenBank/DDBJ databases">
        <authorList>
            <person name="Im W.-T."/>
        </authorList>
    </citation>
    <scope>NUCLEOTIDE SEQUENCE</scope>
    <source>
        <strain evidence="5">NF 2-5-3</strain>
    </source>
</reference>
<evidence type="ECO:0000313" key="7">
    <source>
        <dbReference type="Proteomes" id="UP001481677"/>
    </source>
</evidence>